<keyword evidence="12" id="KW-0732">Signal</keyword>
<dbReference type="NCBIfam" id="TIGR04056">
    <property type="entry name" value="OMP_RagA_SusC"/>
    <property type="match status" value="1"/>
</dbReference>
<evidence type="ECO:0000256" key="10">
    <source>
        <dbReference type="PROSITE-ProRule" id="PRU01360"/>
    </source>
</evidence>
<dbReference type="Proteomes" id="UP001165444">
    <property type="component" value="Unassembled WGS sequence"/>
</dbReference>
<evidence type="ECO:0000256" key="3">
    <source>
        <dbReference type="ARBA" id="ARBA00022452"/>
    </source>
</evidence>
<dbReference type="Pfam" id="PF07715">
    <property type="entry name" value="Plug"/>
    <property type="match status" value="1"/>
</dbReference>
<evidence type="ECO:0000256" key="7">
    <source>
        <dbReference type="ARBA" id="ARBA00023077"/>
    </source>
</evidence>
<evidence type="ECO:0000256" key="9">
    <source>
        <dbReference type="ARBA" id="ARBA00023237"/>
    </source>
</evidence>
<feature type="signal peptide" evidence="12">
    <location>
        <begin position="1"/>
        <end position="39"/>
    </location>
</feature>
<keyword evidence="9 10" id="KW-0998">Cell outer membrane</keyword>
<accession>A0ABT0C379</accession>
<dbReference type="InterPro" id="IPR023996">
    <property type="entry name" value="TonB-dep_OMP_SusC/RagA"/>
</dbReference>
<evidence type="ECO:0000256" key="6">
    <source>
        <dbReference type="ARBA" id="ARBA00023004"/>
    </source>
</evidence>
<evidence type="ECO:0000256" key="11">
    <source>
        <dbReference type="RuleBase" id="RU003357"/>
    </source>
</evidence>
<dbReference type="Gene3D" id="2.170.130.10">
    <property type="entry name" value="TonB-dependent receptor, plug domain"/>
    <property type="match status" value="1"/>
</dbReference>
<comment type="subcellular location">
    <subcellularLocation>
        <location evidence="1 10">Cell outer membrane</location>
        <topology evidence="1 10">Multi-pass membrane protein</topology>
    </subcellularLocation>
</comment>
<dbReference type="PROSITE" id="PS52016">
    <property type="entry name" value="TONB_DEPENDENT_REC_3"/>
    <property type="match status" value="1"/>
</dbReference>
<keyword evidence="7 11" id="KW-0798">TonB box</keyword>
<keyword evidence="8 10" id="KW-0472">Membrane</keyword>
<organism evidence="14 15">
    <name type="scientific">Parabacteroides faecalis</name>
    <dbReference type="NCBI Taxonomy" id="2924040"/>
    <lineage>
        <taxon>Bacteria</taxon>
        <taxon>Pseudomonadati</taxon>
        <taxon>Bacteroidota</taxon>
        <taxon>Bacteroidia</taxon>
        <taxon>Bacteroidales</taxon>
        <taxon>Tannerellaceae</taxon>
        <taxon>Parabacteroides</taxon>
    </lineage>
</organism>
<keyword evidence="6" id="KW-0408">Iron</keyword>
<dbReference type="InterPro" id="IPR037066">
    <property type="entry name" value="Plug_dom_sf"/>
</dbReference>
<keyword evidence="4" id="KW-0410">Iron transport</keyword>
<dbReference type="InterPro" id="IPR012910">
    <property type="entry name" value="Plug_dom"/>
</dbReference>
<evidence type="ECO:0000256" key="12">
    <source>
        <dbReference type="SAM" id="SignalP"/>
    </source>
</evidence>
<keyword evidence="4" id="KW-0406">Ion transport</keyword>
<dbReference type="InterPro" id="IPR000531">
    <property type="entry name" value="Beta-barrel_TonB"/>
</dbReference>
<evidence type="ECO:0000313" key="15">
    <source>
        <dbReference type="Proteomes" id="UP001165444"/>
    </source>
</evidence>
<dbReference type="Pfam" id="PF07660">
    <property type="entry name" value="STN"/>
    <property type="match status" value="1"/>
</dbReference>
<dbReference type="InterPro" id="IPR011662">
    <property type="entry name" value="Secretin/TonB_short_N"/>
</dbReference>
<keyword evidence="5 10" id="KW-0812">Transmembrane</keyword>
<dbReference type="SUPFAM" id="SSF49464">
    <property type="entry name" value="Carboxypeptidase regulatory domain-like"/>
    <property type="match status" value="1"/>
</dbReference>
<evidence type="ECO:0000256" key="2">
    <source>
        <dbReference type="ARBA" id="ARBA00022448"/>
    </source>
</evidence>
<comment type="caution">
    <text evidence="14">The sequence shown here is derived from an EMBL/GenBank/DDBJ whole genome shotgun (WGS) entry which is preliminary data.</text>
</comment>
<dbReference type="InterPro" id="IPR023997">
    <property type="entry name" value="TonB-dep_OMP_SusC/RagA_CS"/>
</dbReference>
<dbReference type="SMART" id="SM00965">
    <property type="entry name" value="STN"/>
    <property type="match status" value="1"/>
</dbReference>
<dbReference type="InterPro" id="IPR036942">
    <property type="entry name" value="Beta-barrel_TonB_sf"/>
</dbReference>
<dbReference type="NCBIfam" id="TIGR04057">
    <property type="entry name" value="SusC_RagA_signa"/>
    <property type="match status" value="1"/>
</dbReference>
<evidence type="ECO:0000256" key="1">
    <source>
        <dbReference type="ARBA" id="ARBA00004571"/>
    </source>
</evidence>
<keyword evidence="2 10" id="KW-0813">Transport</keyword>
<dbReference type="Pfam" id="PF00593">
    <property type="entry name" value="TonB_dep_Rec_b-barrel"/>
    <property type="match status" value="1"/>
</dbReference>
<dbReference type="Pfam" id="PF13715">
    <property type="entry name" value="CarbopepD_reg_2"/>
    <property type="match status" value="1"/>
</dbReference>
<evidence type="ECO:0000256" key="5">
    <source>
        <dbReference type="ARBA" id="ARBA00022692"/>
    </source>
</evidence>
<keyword evidence="15" id="KW-1185">Reference proteome</keyword>
<gene>
    <name evidence="14" type="ORF">MUN53_12725</name>
</gene>
<name>A0ABT0C379_9BACT</name>
<comment type="similarity">
    <text evidence="10 11">Belongs to the TonB-dependent receptor family.</text>
</comment>
<protein>
    <submittedName>
        <fullName evidence="14">TonB-dependent receptor</fullName>
    </submittedName>
</protein>
<evidence type="ECO:0000259" key="13">
    <source>
        <dbReference type="SMART" id="SM00965"/>
    </source>
</evidence>
<dbReference type="EMBL" id="JAKZMM010000034">
    <property type="protein sequence ID" value="MCJ2381461.1"/>
    <property type="molecule type" value="Genomic_DNA"/>
</dbReference>
<dbReference type="InterPro" id="IPR008969">
    <property type="entry name" value="CarboxyPept-like_regulatory"/>
</dbReference>
<feature type="chain" id="PRO_5045562984" evidence="12">
    <location>
        <begin position="40"/>
        <end position="1191"/>
    </location>
</feature>
<dbReference type="Gene3D" id="2.60.40.1120">
    <property type="entry name" value="Carboxypeptidase-like, regulatory domain"/>
    <property type="match status" value="1"/>
</dbReference>
<sequence>MKNICTRLLLPKIKTPIKTNRAMKLTCALLLTASMGVFATGNAQTMRVNIQADNVSTGKILSEIEKQTDYLFVYNKKEVDLKRKTSVNAVNKTTAEVLSTIFEGTDIIYAIEGENIMLMRKEQNLAVVPDAVQQDNKITGTVLDPTGMPVIGANIMIKGTTNGTITDMDGKFSLDVPKGATLVVTYVGYTNQEISVGNQKKLSITLREDSEALDELVVVGYSTQKKVNLTGSVSTVSFDDKLTSRPVTDVSQMLNGASPGLQIMQSSGEPNAESFSYNIRGVGTLNSSSPLVLVDGMEQSISMVNPSDIASVSILKDAASCAIYGNRGANGVILITTKSGSDGKISISYDGTVSYNEPFKIIHTISDYVSYMKLMNESANNLGNSDIFSQNSIDLWEAANADPNGTSASGYPNYVAYPNTDWWDEIYTKQWMQKHSISLNGKEKKTGYSMSFSYIDNPGVVKKTGYQRYMGRVNLYSDITDWLRVGTRTWGNVTDRDVSSSGSGFFNSINTMKMTPCIYPYYDGKYGAPEGPEDDPQSHNPLWDMAVSDGHDKYTQLYTDWYAQVKFLKHFTYNFDFYYKDLRREKKTVDTSIGKYSFLKGAYSTGAADPSTLYTYMYYTRENTTKLNHLLNYNQSFGGHDVSAMIGYEEQTYKYRVTDVSKLGLTDASVSDLDAATTPYSTSGYGTEYAARSVFGRMNYAYKGKYLFEFNLRYDGSSRFAPDYRWGAFPSFSAGWRMSEEAWLNSVDWLSNLKLRASWGKLGNNSIGNYDWQSVYSSANYSTGQAITSGIAITSIANAALTWEETSVTNVGVDYGFFGNKLSGGFDIYNKLTSGILYTPDMYMVMGNATGPKENIAEVTNRGIEFELGWSDNIGKDFSYSIRGQFSFNKNFVSKYKGKLERGWNVDHSEYSTNIGDVSTGSTTRVIEGHEINEFYLPNVYKGNGTYFNEDGSVNVNGGPKDGMIRTDNDMRWLQAMVDAGYSFQPYNTIARNGLWYGEYIYADANGDGIYGNSYDSEFQGTSATPKYNFGLYANANWKDFDISMTWGGAAGFSIYYYSTSRNSSETVYGYAIPEDVANDHYFYDPENPFDPRTNQDSKQPRLVNVSGAQSSASSSLHLEKGNFIKLRNLTFGYTLPKELSKKFFVERLRVYASGENLFAISGFSGQDPEMRTTVGYSTMRQYAFGINVTF</sequence>
<dbReference type="Gene3D" id="2.40.170.20">
    <property type="entry name" value="TonB-dependent receptor, beta-barrel domain"/>
    <property type="match status" value="1"/>
</dbReference>
<keyword evidence="3 10" id="KW-1134">Transmembrane beta strand</keyword>
<evidence type="ECO:0000256" key="4">
    <source>
        <dbReference type="ARBA" id="ARBA00022496"/>
    </source>
</evidence>
<feature type="domain" description="Secretin/TonB short N-terminal" evidence="13">
    <location>
        <begin position="70"/>
        <end position="121"/>
    </location>
</feature>
<evidence type="ECO:0000256" key="8">
    <source>
        <dbReference type="ARBA" id="ARBA00023136"/>
    </source>
</evidence>
<keyword evidence="14" id="KW-0675">Receptor</keyword>
<proteinExistence type="inferred from homology"/>
<reference evidence="14 15" key="1">
    <citation type="submission" date="2022-03" db="EMBL/GenBank/DDBJ databases">
        <title>Parabacteroides sp. nov. isolated from swine feces.</title>
        <authorList>
            <person name="Bak J.E."/>
        </authorList>
    </citation>
    <scope>NUCLEOTIDE SEQUENCE [LARGE SCALE GENOMIC DNA]</scope>
    <source>
        <strain evidence="14 15">AGMB00274</strain>
    </source>
</reference>
<dbReference type="SUPFAM" id="SSF56935">
    <property type="entry name" value="Porins"/>
    <property type="match status" value="1"/>
</dbReference>
<dbReference type="InterPro" id="IPR039426">
    <property type="entry name" value="TonB-dep_rcpt-like"/>
</dbReference>
<evidence type="ECO:0000313" key="14">
    <source>
        <dbReference type="EMBL" id="MCJ2381461.1"/>
    </source>
</evidence>